<evidence type="ECO:0000313" key="3">
    <source>
        <dbReference type="EMBL" id="BAD57944.1"/>
    </source>
</evidence>
<feature type="domain" description="HTH merR-type" evidence="2">
    <location>
        <begin position="1"/>
        <end position="71"/>
    </location>
</feature>
<dbReference type="Gene3D" id="1.10.1660.10">
    <property type="match status" value="1"/>
</dbReference>
<evidence type="ECO:0000256" key="1">
    <source>
        <dbReference type="ARBA" id="ARBA00023125"/>
    </source>
</evidence>
<dbReference type="GeneID" id="61133813"/>
<dbReference type="KEGG" id="nfa:NFA_30970"/>
<dbReference type="eggNOG" id="COG0789">
    <property type="taxonomic scope" value="Bacteria"/>
</dbReference>
<keyword evidence="1" id="KW-0238">DNA-binding</keyword>
<reference evidence="3 4" key="1">
    <citation type="journal article" date="2004" name="Proc. Natl. Acad. Sci. U.S.A.">
        <title>The complete genomic sequence of Nocardia farcinica IFM 10152.</title>
        <authorList>
            <person name="Ishikawa J."/>
            <person name="Yamashita A."/>
            <person name="Mikami Y."/>
            <person name="Hoshino Y."/>
            <person name="Kurita H."/>
            <person name="Hotta K."/>
            <person name="Shiba T."/>
            <person name="Hattori M."/>
        </authorList>
    </citation>
    <scope>NUCLEOTIDE SEQUENCE [LARGE SCALE GENOMIC DNA]</scope>
    <source>
        <strain evidence="3 4">IFM 10152</strain>
    </source>
</reference>
<dbReference type="Proteomes" id="UP000006820">
    <property type="component" value="Chromosome"/>
</dbReference>
<dbReference type="EMBL" id="AP006618">
    <property type="protein sequence ID" value="BAD57944.1"/>
    <property type="molecule type" value="Genomic_DNA"/>
</dbReference>
<dbReference type="InterPro" id="IPR047057">
    <property type="entry name" value="MerR_fam"/>
</dbReference>
<dbReference type="PRINTS" id="PR00040">
    <property type="entry name" value="HTHMERR"/>
</dbReference>
<dbReference type="Pfam" id="PF13411">
    <property type="entry name" value="MerR_1"/>
    <property type="match status" value="1"/>
</dbReference>
<dbReference type="RefSeq" id="WP_011209629.1">
    <property type="nucleotide sequence ID" value="NC_006361.1"/>
</dbReference>
<dbReference type="InterPro" id="IPR009061">
    <property type="entry name" value="DNA-bd_dom_put_sf"/>
</dbReference>
<organism evidence="3 4">
    <name type="scientific">Nocardia farcinica (strain IFM 10152)</name>
    <dbReference type="NCBI Taxonomy" id="247156"/>
    <lineage>
        <taxon>Bacteria</taxon>
        <taxon>Bacillati</taxon>
        <taxon>Actinomycetota</taxon>
        <taxon>Actinomycetes</taxon>
        <taxon>Mycobacteriales</taxon>
        <taxon>Nocardiaceae</taxon>
        <taxon>Nocardia</taxon>
    </lineage>
</organism>
<dbReference type="GO" id="GO:0003700">
    <property type="term" value="F:DNA-binding transcription factor activity"/>
    <property type="evidence" value="ECO:0007669"/>
    <property type="project" value="InterPro"/>
</dbReference>
<evidence type="ECO:0000313" key="4">
    <source>
        <dbReference type="Proteomes" id="UP000006820"/>
    </source>
</evidence>
<dbReference type="HOGENOM" id="CLU_060077_2_0_11"/>
<dbReference type="SUPFAM" id="SSF46955">
    <property type="entry name" value="Putative DNA-binding domain"/>
    <property type="match status" value="1"/>
</dbReference>
<dbReference type="PROSITE" id="PS50937">
    <property type="entry name" value="HTH_MERR_2"/>
    <property type="match status" value="1"/>
</dbReference>
<proteinExistence type="predicted"/>
<dbReference type="InterPro" id="IPR000551">
    <property type="entry name" value="MerR-type_HTH_dom"/>
</dbReference>
<dbReference type="PANTHER" id="PTHR30204">
    <property type="entry name" value="REDOX-CYCLING DRUG-SENSING TRANSCRIPTIONAL ACTIVATOR SOXR"/>
    <property type="match status" value="1"/>
</dbReference>
<dbReference type="PANTHER" id="PTHR30204:SF93">
    <property type="entry name" value="HTH MERR-TYPE DOMAIN-CONTAINING PROTEIN"/>
    <property type="match status" value="1"/>
</dbReference>
<name>Q5YV47_NOCFA</name>
<dbReference type="SMART" id="SM00422">
    <property type="entry name" value="HTH_MERR"/>
    <property type="match status" value="1"/>
</dbReference>
<dbReference type="GO" id="GO:0003677">
    <property type="term" value="F:DNA binding"/>
    <property type="evidence" value="ECO:0007669"/>
    <property type="project" value="UniProtKB-KW"/>
</dbReference>
<dbReference type="OrthoDB" id="9802039at2"/>
<evidence type="ECO:0000259" key="2">
    <source>
        <dbReference type="PROSITE" id="PS50937"/>
    </source>
</evidence>
<sequence>MTDYSIGEVAERAGVPATTLRYYEDADLLHPARRVAGRRRYDEAVFARLDVIALCKAAGFTLEEIRLLLRDDAPGRPDSRALAHAKLAAIDRQLDTLARARAIVEWGIACTCPTLTECSCGAHLHAPPPATTGPR</sequence>
<dbReference type="STRING" id="247156.NFA_30970"/>
<keyword evidence="4" id="KW-1185">Reference proteome</keyword>
<protein>
    <submittedName>
        <fullName evidence="3">Putative transcriptional regulator</fullName>
    </submittedName>
</protein>
<dbReference type="AlphaFoldDB" id="Q5YV47"/>
<gene>
    <name evidence="3" type="ordered locus">NFA_30970</name>
</gene>
<accession>Q5YV47</accession>